<accession>A0A833T1D9</accession>
<protein>
    <submittedName>
        <fullName evidence="2">Uncharacterized protein</fullName>
    </submittedName>
</protein>
<proteinExistence type="predicted"/>
<feature type="compositionally biased region" description="Basic and acidic residues" evidence="1">
    <location>
        <begin position="7"/>
        <end position="23"/>
    </location>
</feature>
<evidence type="ECO:0000256" key="1">
    <source>
        <dbReference type="SAM" id="MobiDB-lite"/>
    </source>
</evidence>
<feature type="region of interest" description="Disordered" evidence="1">
    <location>
        <begin position="1"/>
        <end position="70"/>
    </location>
</feature>
<dbReference type="EMBL" id="WSZM01000243">
    <property type="protein sequence ID" value="KAF4037275.1"/>
    <property type="molecule type" value="Genomic_DNA"/>
</dbReference>
<feature type="compositionally biased region" description="Gly residues" evidence="1">
    <location>
        <begin position="25"/>
        <end position="36"/>
    </location>
</feature>
<evidence type="ECO:0000313" key="2">
    <source>
        <dbReference type="EMBL" id="KAF4037275.1"/>
    </source>
</evidence>
<gene>
    <name evidence="2" type="ORF">GN244_ATG10657</name>
</gene>
<dbReference type="AlphaFoldDB" id="A0A833T1D9"/>
<evidence type="ECO:0000313" key="3">
    <source>
        <dbReference type="Proteomes" id="UP000602510"/>
    </source>
</evidence>
<comment type="caution">
    <text evidence="2">The sequence shown here is derived from an EMBL/GenBank/DDBJ whole genome shotgun (WGS) entry which is preliminary data.</text>
</comment>
<reference evidence="2" key="1">
    <citation type="submission" date="2020-04" db="EMBL/GenBank/DDBJ databases">
        <title>Hybrid Assembly of Korean Phytophthora infestans isolates.</title>
        <authorList>
            <person name="Prokchorchik M."/>
            <person name="Lee Y."/>
            <person name="Seo J."/>
            <person name="Cho J.-H."/>
            <person name="Park Y.-E."/>
            <person name="Jang D.-C."/>
            <person name="Im J.-S."/>
            <person name="Choi J.-G."/>
            <person name="Park H.-J."/>
            <person name="Lee G.-B."/>
            <person name="Lee Y.-G."/>
            <person name="Hong S.-Y."/>
            <person name="Cho K."/>
            <person name="Sohn K.H."/>
        </authorList>
    </citation>
    <scope>NUCLEOTIDE SEQUENCE</scope>
    <source>
        <strain evidence="2">KR_1_A1</strain>
    </source>
</reference>
<dbReference type="Proteomes" id="UP000602510">
    <property type="component" value="Unassembled WGS sequence"/>
</dbReference>
<organism evidence="2 3">
    <name type="scientific">Phytophthora infestans</name>
    <name type="common">Potato late blight agent</name>
    <name type="synonym">Botrytis infestans</name>
    <dbReference type="NCBI Taxonomy" id="4787"/>
    <lineage>
        <taxon>Eukaryota</taxon>
        <taxon>Sar</taxon>
        <taxon>Stramenopiles</taxon>
        <taxon>Oomycota</taxon>
        <taxon>Peronosporomycetes</taxon>
        <taxon>Peronosporales</taxon>
        <taxon>Peronosporaceae</taxon>
        <taxon>Phytophthora</taxon>
    </lineage>
</organism>
<sequence>MGPSTPGDDRFGLRFENQRRYDGSRGYGSGCYGGGYEEGRVWTQRDDYYGGRYDGRSNDWRGRSPPRGPP</sequence>
<feature type="compositionally biased region" description="Basic and acidic residues" evidence="1">
    <location>
        <begin position="37"/>
        <end position="62"/>
    </location>
</feature>
<keyword evidence="3" id="KW-1185">Reference proteome</keyword>
<name>A0A833T1D9_PHYIN</name>